<dbReference type="OrthoDB" id="6286064at2759"/>
<feature type="compositionally biased region" description="Polar residues" evidence="1">
    <location>
        <begin position="25"/>
        <end position="35"/>
    </location>
</feature>
<proteinExistence type="predicted"/>
<evidence type="ECO:0000313" key="2">
    <source>
        <dbReference type="EMBL" id="CAH1772704.1"/>
    </source>
</evidence>
<evidence type="ECO:0000256" key="1">
    <source>
        <dbReference type="SAM" id="MobiDB-lite"/>
    </source>
</evidence>
<evidence type="ECO:0000313" key="3">
    <source>
        <dbReference type="Proteomes" id="UP000749559"/>
    </source>
</evidence>
<dbReference type="Gene3D" id="3.40.50.1460">
    <property type="match status" value="1"/>
</dbReference>
<name>A0A8J1Y9H2_OWEFU</name>
<dbReference type="Proteomes" id="UP000749559">
    <property type="component" value="Unassembled WGS sequence"/>
</dbReference>
<protein>
    <submittedName>
        <fullName evidence="2">Uncharacterized protein</fullName>
    </submittedName>
</protein>
<sequence>MGNKHDKPGLPTIEQATEPNVDINKGSQPINGRNSNEAHDNHGTVATIQGELKETQGDNTEGWVTISLATQDALVFNPQTSYTLCAGVGRQLKMDTGHLGVAADNDANLIHSVLHQKFDIPEKNSTLLSSEKEKQATLENIQCELRAKSQLVGKDGILVFQFSGHCYKLQTGEVLLAPADCMRTRSTTLTIQDIINCIQGTIASYFVMIVDCCYAELVAEQFILKWETLVPTYILASCSSKQKSLSFKDLKNGFFTYFLVKYFEDYKERTFPTLTAVDYCKPLCAAMSTLVSTTADDNVDPGYGADAEMSPKAVFCNIQVLEERVLVHTGAVDDIDFTQQTYPYDFAVKYLMLDQAIGKGCSLPEVPQAVKVWLMNDATPAMEKLKGASLIHLPEMFSTVMAFLAQSVAKLMYKDALDSTGSHELIFRSDWFILAFIRVSEALSHVDESLQPELKDMEHFLEYYTTKVKWMTEEDWRSEDLTELIDLLNKVSRDNRMAQQGKQPVDESDQLDGSLKEQIYMTLESIQEEMKATFLPPLLGDH</sequence>
<comment type="caution">
    <text evidence="2">The sequence shown here is derived from an EMBL/GenBank/DDBJ whole genome shotgun (WGS) entry which is preliminary data.</text>
</comment>
<organism evidence="2 3">
    <name type="scientific">Owenia fusiformis</name>
    <name type="common">Polychaete worm</name>
    <dbReference type="NCBI Taxonomy" id="6347"/>
    <lineage>
        <taxon>Eukaryota</taxon>
        <taxon>Metazoa</taxon>
        <taxon>Spiralia</taxon>
        <taxon>Lophotrochozoa</taxon>
        <taxon>Annelida</taxon>
        <taxon>Polychaeta</taxon>
        <taxon>Sedentaria</taxon>
        <taxon>Canalipalpata</taxon>
        <taxon>Sabellida</taxon>
        <taxon>Oweniida</taxon>
        <taxon>Oweniidae</taxon>
        <taxon>Owenia</taxon>
    </lineage>
</organism>
<dbReference type="EMBL" id="CAIIXF020000001">
    <property type="protein sequence ID" value="CAH1772704.1"/>
    <property type="molecule type" value="Genomic_DNA"/>
</dbReference>
<gene>
    <name evidence="2" type="ORF">OFUS_LOCUS422</name>
</gene>
<accession>A0A8J1Y9H2</accession>
<dbReference type="AlphaFoldDB" id="A0A8J1Y9H2"/>
<reference evidence="2" key="1">
    <citation type="submission" date="2022-03" db="EMBL/GenBank/DDBJ databases">
        <authorList>
            <person name="Martin C."/>
        </authorList>
    </citation>
    <scope>NUCLEOTIDE SEQUENCE</scope>
</reference>
<feature type="region of interest" description="Disordered" evidence="1">
    <location>
        <begin position="1"/>
        <end position="42"/>
    </location>
</feature>
<keyword evidence="3" id="KW-1185">Reference proteome</keyword>